<dbReference type="AlphaFoldDB" id="A0A8H2VFX7"/>
<dbReference type="OrthoDB" id="10334526at2759"/>
<reference evidence="1 2" key="1">
    <citation type="submission" date="2020-05" db="EMBL/GenBank/DDBJ databases">
        <authorList>
            <person name="Casaregola S."/>
            <person name="Devillers H."/>
            <person name="Grondin C."/>
        </authorList>
    </citation>
    <scope>NUCLEOTIDE SEQUENCE [LARGE SCALE GENOMIC DNA]</scope>
    <source>
        <strain evidence="1 2">CLIB 1767</strain>
    </source>
</reference>
<sequence length="170" mass="19477">MSTTSGLEIVSISNFCDRYKISYINRKSMGILNENVEAIEEDEYLQLLNGINKQSQINIPNTLKRKLDSVPPVSRDVKCKFDLVPQGLYEEFKDANNVDCDIHPEIILTSELNGNTQYDISGIEPYQEIIMDSNDTCQVADLQQEMTPIPNFMLLTSDEHQWQSSPFNFF</sequence>
<comment type="caution">
    <text evidence="1">The sequence shown here is derived from an EMBL/GenBank/DDBJ whole genome shotgun (WGS) entry which is preliminary data.</text>
</comment>
<keyword evidence="2" id="KW-1185">Reference proteome</keyword>
<evidence type="ECO:0000313" key="1">
    <source>
        <dbReference type="EMBL" id="CAB4254884.1"/>
    </source>
</evidence>
<evidence type="ECO:0000313" key="2">
    <source>
        <dbReference type="Proteomes" id="UP000644660"/>
    </source>
</evidence>
<name>A0A8H2VFX7_9SACH</name>
<dbReference type="EMBL" id="CAEFZW010000005">
    <property type="protein sequence ID" value="CAB4254884.1"/>
    <property type="molecule type" value="Genomic_DNA"/>
</dbReference>
<accession>A0A8H2VFX7</accession>
<dbReference type="RefSeq" id="XP_041406728.1">
    <property type="nucleotide sequence ID" value="XM_041550794.1"/>
</dbReference>
<proteinExistence type="predicted"/>
<protein>
    <submittedName>
        <fullName evidence="1">Uncharacterized protein</fullName>
    </submittedName>
</protein>
<dbReference type="GeneID" id="64857904"/>
<dbReference type="Proteomes" id="UP000644660">
    <property type="component" value="Unassembled WGS sequence"/>
</dbReference>
<organism evidence="1 2">
    <name type="scientific">Maudiozyma barnettii</name>
    <dbReference type="NCBI Taxonomy" id="61262"/>
    <lineage>
        <taxon>Eukaryota</taxon>
        <taxon>Fungi</taxon>
        <taxon>Dikarya</taxon>
        <taxon>Ascomycota</taxon>
        <taxon>Saccharomycotina</taxon>
        <taxon>Saccharomycetes</taxon>
        <taxon>Saccharomycetales</taxon>
        <taxon>Saccharomycetaceae</taxon>
        <taxon>Maudiozyma</taxon>
    </lineage>
</organism>
<gene>
    <name evidence="1" type="ORF">KABA2_05S03388</name>
</gene>